<proteinExistence type="predicted"/>
<dbReference type="EMBL" id="JAPCWZ010000007">
    <property type="protein sequence ID" value="KAK8856022.1"/>
    <property type="molecule type" value="Genomic_DNA"/>
</dbReference>
<dbReference type="Proteomes" id="UP001390339">
    <property type="component" value="Unassembled WGS sequence"/>
</dbReference>
<gene>
    <name evidence="1" type="ORF">PGQ11_011934</name>
</gene>
<organism evidence="1 2">
    <name type="scientific">Apiospora arundinis</name>
    <dbReference type="NCBI Taxonomy" id="335852"/>
    <lineage>
        <taxon>Eukaryota</taxon>
        <taxon>Fungi</taxon>
        <taxon>Dikarya</taxon>
        <taxon>Ascomycota</taxon>
        <taxon>Pezizomycotina</taxon>
        <taxon>Sordariomycetes</taxon>
        <taxon>Xylariomycetidae</taxon>
        <taxon>Amphisphaeriales</taxon>
        <taxon>Apiosporaceae</taxon>
        <taxon>Apiospora</taxon>
    </lineage>
</organism>
<keyword evidence="2" id="KW-1185">Reference proteome</keyword>
<protein>
    <submittedName>
        <fullName evidence="1">Uncharacterized protein</fullName>
    </submittedName>
</protein>
<comment type="caution">
    <text evidence="1">The sequence shown here is derived from an EMBL/GenBank/DDBJ whole genome shotgun (WGS) entry which is preliminary data.</text>
</comment>
<evidence type="ECO:0000313" key="2">
    <source>
        <dbReference type="Proteomes" id="UP001390339"/>
    </source>
</evidence>
<name>A0ABR2I1Y2_9PEZI</name>
<evidence type="ECO:0000313" key="1">
    <source>
        <dbReference type="EMBL" id="KAK8856022.1"/>
    </source>
</evidence>
<accession>A0ABR2I1Y2</accession>
<reference evidence="1 2" key="1">
    <citation type="journal article" date="2024" name="IMA Fungus">
        <title>Apiospora arundinis, a panoply of carbohydrate-active enzymes and secondary metabolites.</title>
        <authorList>
            <person name="Sorensen T."/>
            <person name="Petersen C."/>
            <person name="Muurmann A.T."/>
            <person name="Christiansen J.V."/>
            <person name="Brundto M.L."/>
            <person name="Overgaard C.K."/>
            <person name="Boysen A.T."/>
            <person name="Wollenberg R.D."/>
            <person name="Larsen T.O."/>
            <person name="Sorensen J.L."/>
            <person name="Nielsen K.L."/>
            <person name="Sondergaard T.E."/>
        </authorList>
    </citation>
    <scope>NUCLEOTIDE SEQUENCE [LARGE SCALE GENOMIC DNA]</scope>
    <source>
        <strain evidence="1 2">AAU 773</strain>
    </source>
</reference>
<sequence>MDYYTGSEMYDDGWQGNAGMDDGNYATYPDIEPDITFGDVCVDPAALTIFPDSANVYPPATTDGYGEQDGVATL</sequence>